<evidence type="ECO:0008006" key="3">
    <source>
        <dbReference type="Google" id="ProtNLM"/>
    </source>
</evidence>
<reference evidence="2" key="1">
    <citation type="submission" date="2014-05" db="EMBL/GenBank/DDBJ databases">
        <authorList>
            <person name="Chronopoulou M."/>
        </authorList>
    </citation>
    <scope>NUCLEOTIDE SEQUENCE</scope>
    <source>
        <tissue evidence="2">Whole organism</tissue>
    </source>
</reference>
<dbReference type="EMBL" id="HACA01025664">
    <property type="protein sequence ID" value="CDW43025.1"/>
    <property type="molecule type" value="Transcribed_RNA"/>
</dbReference>
<keyword evidence="1" id="KW-0732">Signal</keyword>
<dbReference type="EMBL" id="HACA01025665">
    <property type="protein sequence ID" value="CDW43026.1"/>
    <property type="molecule type" value="Transcribed_RNA"/>
</dbReference>
<proteinExistence type="predicted"/>
<accession>A0A0K2UZ82</accession>
<dbReference type="AlphaFoldDB" id="A0A0K2UZ82"/>
<protein>
    <recommendedName>
        <fullName evidence="3">Secreted protein</fullName>
    </recommendedName>
</protein>
<name>A0A0K2UZ82_LEPSM</name>
<sequence length="95" mass="10982">LITTQSTGHSSLIFFVVVSFRLQLLAHTTSIEKFISSSTLYTIIKIFTTASKRKNTSTFPLTDYELNHHYTLTLLKSKKYTIKSQKRARKLQLKQ</sequence>
<feature type="signal peptide" evidence="1">
    <location>
        <begin position="1"/>
        <end position="26"/>
    </location>
</feature>
<evidence type="ECO:0000313" key="2">
    <source>
        <dbReference type="EMBL" id="CDW43026.1"/>
    </source>
</evidence>
<feature type="chain" id="PRO_5013456441" description="Secreted protein" evidence="1">
    <location>
        <begin position="27"/>
        <end position="95"/>
    </location>
</feature>
<feature type="non-terminal residue" evidence="2">
    <location>
        <position position="1"/>
    </location>
</feature>
<organism evidence="2">
    <name type="scientific">Lepeophtheirus salmonis</name>
    <name type="common">Salmon louse</name>
    <name type="synonym">Caligus salmonis</name>
    <dbReference type="NCBI Taxonomy" id="72036"/>
    <lineage>
        <taxon>Eukaryota</taxon>
        <taxon>Metazoa</taxon>
        <taxon>Ecdysozoa</taxon>
        <taxon>Arthropoda</taxon>
        <taxon>Crustacea</taxon>
        <taxon>Multicrustacea</taxon>
        <taxon>Hexanauplia</taxon>
        <taxon>Copepoda</taxon>
        <taxon>Siphonostomatoida</taxon>
        <taxon>Caligidae</taxon>
        <taxon>Lepeophtheirus</taxon>
    </lineage>
</organism>
<evidence type="ECO:0000256" key="1">
    <source>
        <dbReference type="SAM" id="SignalP"/>
    </source>
</evidence>